<dbReference type="InterPro" id="IPR057246">
    <property type="entry name" value="CARBOXYPEPT_ZN_1"/>
</dbReference>
<keyword evidence="6" id="KW-0926">Vacuole</keyword>
<dbReference type="InterPro" id="IPR000834">
    <property type="entry name" value="Peptidase_M14"/>
</dbReference>
<evidence type="ECO:0000259" key="17">
    <source>
        <dbReference type="PROSITE" id="PS52035"/>
    </source>
</evidence>
<keyword evidence="19" id="KW-1185">Reference proteome</keyword>
<keyword evidence="8 16" id="KW-0732">Signal</keyword>
<evidence type="ECO:0000256" key="10">
    <source>
        <dbReference type="ARBA" id="ARBA00023157"/>
    </source>
</evidence>
<dbReference type="PANTHER" id="PTHR11705:SF147">
    <property type="entry name" value="INACTIVE METALLOCARBOXYPEPTIDASE ECM14"/>
    <property type="match status" value="1"/>
</dbReference>
<organism evidence="18 19">
    <name type="scientific">Sphaerosporella brunnea</name>
    <dbReference type="NCBI Taxonomy" id="1250544"/>
    <lineage>
        <taxon>Eukaryota</taxon>
        <taxon>Fungi</taxon>
        <taxon>Dikarya</taxon>
        <taxon>Ascomycota</taxon>
        <taxon>Pezizomycotina</taxon>
        <taxon>Pezizomycetes</taxon>
        <taxon>Pezizales</taxon>
        <taxon>Pyronemataceae</taxon>
        <taxon>Sphaerosporella</taxon>
    </lineage>
</organism>
<dbReference type="PROSITE" id="PS00132">
    <property type="entry name" value="CARBOXYPEPT_ZN_1"/>
    <property type="match status" value="1"/>
</dbReference>
<dbReference type="GO" id="GO:0005773">
    <property type="term" value="C:vacuole"/>
    <property type="evidence" value="ECO:0007669"/>
    <property type="project" value="UniProtKB-SubCell"/>
</dbReference>
<comment type="caution">
    <text evidence="18">The sequence shown here is derived from an EMBL/GenBank/DDBJ whole genome shotgun (WGS) entry which is preliminary data.</text>
</comment>
<accession>A0A5J5EZN8</accession>
<evidence type="ECO:0000256" key="2">
    <source>
        <dbReference type="ARBA" id="ARBA00004116"/>
    </source>
</evidence>
<feature type="signal peptide" evidence="16">
    <location>
        <begin position="1"/>
        <end position="20"/>
    </location>
</feature>
<name>A0A5J5EZN8_9PEZI</name>
<dbReference type="PROSITE" id="PS52035">
    <property type="entry name" value="PEPTIDASE_M14"/>
    <property type="match status" value="1"/>
</dbReference>
<keyword evidence="7" id="KW-0479">Metal-binding</keyword>
<comment type="caution">
    <text evidence="15">Lacks conserved residue(s) required for the propagation of feature annotation.</text>
</comment>
<evidence type="ECO:0000256" key="1">
    <source>
        <dbReference type="ARBA" id="ARBA00001947"/>
    </source>
</evidence>
<gene>
    <name evidence="18" type="ORF">FN846DRAFT_666445</name>
</gene>
<keyword evidence="11" id="KW-0961">Cell wall biogenesis/degradation</keyword>
<dbReference type="FunCoup" id="A0A5J5EZN8">
    <property type="interactions" value="871"/>
</dbReference>
<dbReference type="GO" id="GO:0008270">
    <property type="term" value="F:zinc ion binding"/>
    <property type="evidence" value="ECO:0007669"/>
    <property type="project" value="InterPro"/>
</dbReference>
<evidence type="ECO:0000256" key="12">
    <source>
        <dbReference type="ARBA" id="ARBA00025210"/>
    </source>
</evidence>
<comment type="function">
    <text evidence="12">Inactive carboxypeptidase that may play a role in cell wall organization and biogenesis.</text>
</comment>
<dbReference type="AlphaFoldDB" id="A0A5J5EZN8"/>
<evidence type="ECO:0000256" key="16">
    <source>
        <dbReference type="SAM" id="SignalP"/>
    </source>
</evidence>
<keyword evidence="9" id="KW-0862">Zinc</keyword>
<dbReference type="SMART" id="SM00631">
    <property type="entry name" value="Zn_pept"/>
    <property type="match status" value="1"/>
</dbReference>
<evidence type="ECO:0000256" key="9">
    <source>
        <dbReference type="ARBA" id="ARBA00022833"/>
    </source>
</evidence>
<dbReference type="CDD" id="cd03860">
    <property type="entry name" value="M14_CP_A-B_like"/>
    <property type="match status" value="1"/>
</dbReference>
<dbReference type="PROSITE" id="PS00133">
    <property type="entry name" value="CARBOXYPEPT_ZN_2"/>
    <property type="match status" value="1"/>
</dbReference>
<comment type="cofactor">
    <cofactor evidence="1">
        <name>Zn(2+)</name>
        <dbReference type="ChEBI" id="CHEBI:29105"/>
    </cofactor>
</comment>
<keyword evidence="5" id="KW-0964">Secreted</keyword>
<evidence type="ECO:0000256" key="7">
    <source>
        <dbReference type="ARBA" id="ARBA00022723"/>
    </source>
</evidence>
<evidence type="ECO:0000313" key="18">
    <source>
        <dbReference type="EMBL" id="KAA8908363.1"/>
    </source>
</evidence>
<evidence type="ECO:0000256" key="15">
    <source>
        <dbReference type="PROSITE-ProRule" id="PRU01379"/>
    </source>
</evidence>
<dbReference type="Proteomes" id="UP000326924">
    <property type="component" value="Unassembled WGS sequence"/>
</dbReference>
<dbReference type="GO" id="GO:0004181">
    <property type="term" value="F:metallocarboxypeptidase activity"/>
    <property type="evidence" value="ECO:0007669"/>
    <property type="project" value="InterPro"/>
</dbReference>
<evidence type="ECO:0000256" key="13">
    <source>
        <dbReference type="ARBA" id="ARBA00026187"/>
    </source>
</evidence>
<feature type="domain" description="Peptidase M14" evidence="17">
    <location>
        <begin position="182"/>
        <end position="493"/>
    </location>
</feature>
<evidence type="ECO:0000256" key="6">
    <source>
        <dbReference type="ARBA" id="ARBA00022554"/>
    </source>
</evidence>
<evidence type="ECO:0000256" key="14">
    <source>
        <dbReference type="ARBA" id="ARBA00026213"/>
    </source>
</evidence>
<dbReference type="Pfam" id="PF00246">
    <property type="entry name" value="Peptidase_M14"/>
    <property type="match status" value="1"/>
</dbReference>
<comment type="similarity">
    <text evidence="4 15">Belongs to the peptidase M14 family.</text>
</comment>
<evidence type="ECO:0000256" key="4">
    <source>
        <dbReference type="ARBA" id="ARBA00005988"/>
    </source>
</evidence>
<comment type="subcellular location">
    <subcellularLocation>
        <location evidence="3">Secreted</location>
    </subcellularLocation>
    <subcellularLocation>
        <location evidence="2">Vacuole</location>
    </subcellularLocation>
</comment>
<dbReference type="Gene3D" id="3.40.630.10">
    <property type="entry name" value="Zn peptidases"/>
    <property type="match status" value="1"/>
</dbReference>
<dbReference type="InterPro" id="IPR057247">
    <property type="entry name" value="CARBOXYPEPT_ZN_2"/>
</dbReference>
<evidence type="ECO:0000256" key="5">
    <source>
        <dbReference type="ARBA" id="ARBA00022525"/>
    </source>
</evidence>
<dbReference type="GO" id="GO:0005576">
    <property type="term" value="C:extracellular region"/>
    <property type="evidence" value="ECO:0007669"/>
    <property type="project" value="UniProtKB-SubCell"/>
</dbReference>
<reference evidence="18 19" key="1">
    <citation type="submission" date="2019-09" db="EMBL/GenBank/DDBJ databases">
        <title>Draft genome of the ectomycorrhizal ascomycete Sphaerosporella brunnea.</title>
        <authorList>
            <consortium name="DOE Joint Genome Institute"/>
            <person name="Benucci G.M."/>
            <person name="Marozzi G."/>
            <person name="Antonielli L."/>
            <person name="Sanchez S."/>
            <person name="Marco P."/>
            <person name="Wang X."/>
            <person name="Falini L.B."/>
            <person name="Barry K."/>
            <person name="Haridas S."/>
            <person name="Lipzen A."/>
            <person name="Labutti K."/>
            <person name="Grigoriev I.V."/>
            <person name="Murat C."/>
            <person name="Martin F."/>
            <person name="Albertini E."/>
            <person name="Donnini D."/>
            <person name="Bonito G."/>
        </authorList>
    </citation>
    <scope>NUCLEOTIDE SEQUENCE [LARGE SCALE GENOMIC DNA]</scope>
    <source>
        <strain evidence="18 19">Sb_GMNB300</strain>
    </source>
</reference>
<dbReference type="FunFam" id="3.40.630.10:FF:000060">
    <property type="entry name" value="Putative metallocarboxypeptidase ecm14"/>
    <property type="match status" value="1"/>
</dbReference>
<dbReference type="PANTHER" id="PTHR11705">
    <property type="entry name" value="PROTEASE FAMILY M14 CARBOXYPEPTIDASE A,B"/>
    <property type="match status" value="1"/>
</dbReference>
<evidence type="ECO:0000256" key="8">
    <source>
        <dbReference type="ARBA" id="ARBA00022729"/>
    </source>
</evidence>
<evidence type="ECO:0000256" key="3">
    <source>
        <dbReference type="ARBA" id="ARBA00004613"/>
    </source>
</evidence>
<keyword evidence="10" id="KW-1015">Disulfide bond</keyword>
<feature type="chain" id="PRO_5023829632" description="Inactive metallocarboxypeptidase ECM14" evidence="16">
    <location>
        <begin position="21"/>
        <end position="509"/>
    </location>
</feature>
<dbReference type="PRINTS" id="PR00765">
    <property type="entry name" value="CRBOXYPTASEA"/>
</dbReference>
<dbReference type="OrthoDB" id="3626597at2759"/>
<proteinExistence type="inferred from homology"/>
<dbReference type="GO" id="GO:0071555">
    <property type="term" value="P:cell wall organization"/>
    <property type="evidence" value="ECO:0007669"/>
    <property type="project" value="UniProtKB-KW"/>
</dbReference>
<sequence>MLLRRCILLAALIYLDLVSAATIQKRGSLIPVPTPATPRTWKDRVRAVFFGRSEQPLQKKKEQTNRRHNPLSHYVHDIVLRFNISGPSEAAAMSDAINTLYLDVWSATSSHVDIRMPRGTVPLLLDVLPESMRNAHAPLVQSLADAALETYPGGVESPLPHAPQAMLQPTTGERSDILFFQDYQPLNVIVAWMKLLESLFPSHVELLTIGQSFEGRKIHALKVGREKSSGKKKKAIVITGAAHAREWISVSTVCYLAYAMITGFSRDDKGIDTMVKEFDWIFLPTLNVDGYVYTWEQDRLWRKNRQPTSLAFCKGIDLDRAYNYHFDAPSVSSYNPCSDMFPGGYPFQAQESREFANWADSLIKNGTKIVSLLDMHSYSQEILYPYSYSCEAHPPDLENLEELAMGLAKAIRIQSGEHYEVTSACEGTGFAGLPGTTGGGSMLDYFYAKMKVHYPFQIKLRDTGSHGFLLPKENIVPTGAEMFNLLKYLSQFLLDDGSPTAVIKPSDEL</sequence>
<dbReference type="EMBL" id="VXIS01000069">
    <property type="protein sequence ID" value="KAA8908363.1"/>
    <property type="molecule type" value="Genomic_DNA"/>
</dbReference>
<dbReference type="SUPFAM" id="SSF53187">
    <property type="entry name" value="Zn-dependent exopeptidases"/>
    <property type="match status" value="1"/>
</dbReference>
<dbReference type="InParanoid" id="A0A5J5EZN8"/>
<protein>
    <recommendedName>
        <fullName evidence="13">Inactive metallocarboxypeptidase ECM14</fullName>
    </recommendedName>
    <alternativeName>
        <fullName evidence="14">Inactive metallocarboxypeptidase ecm14</fullName>
    </alternativeName>
</protein>
<dbReference type="GO" id="GO:0006508">
    <property type="term" value="P:proteolysis"/>
    <property type="evidence" value="ECO:0007669"/>
    <property type="project" value="InterPro"/>
</dbReference>
<evidence type="ECO:0000313" key="19">
    <source>
        <dbReference type="Proteomes" id="UP000326924"/>
    </source>
</evidence>
<evidence type="ECO:0000256" key="11">
    <source>
        <dbReference type="ARBA" id="ARBA00023316"/>
    </source>
</evidence>